<dbReference type="Proteomes" id="UP000886808">
    <property type="component" value="Unassembled WGS sequence"/>
</dbReference>
<evidence type="ECO:0000313" key="5">
    <source>
        <dbReference type="Proteomes" id="UP000886808"/>
    </source>
</evidence>
<dbReference type="InterPro" id="IPR043128">
    <property type="entry name" value="Rev_trsase/Diguanyl_cyclase"/>
</dbReference>
<dbReference type="InterPro" id="IPR029787">
    <property type="entry name" value="Nucleotide_cyclase"/>
</dbReference>
<dbReference type="PROSITE" id="PS50883">
    <property type="entry name" value="EAL"/>
    <property type="match status" value="1"/>
</dbReference>
<sequence length="757" mass="86796">MTEIKIEKKIKKLTVFLVIASLLILVVGFLASRSLYSSFRNTIATKISLEIERYKEELKRKTEADIKTLETLAGFLEFGADLSTDKFLYGLYSSNNNTGFIRMGYFNDDGTGMRVNLNGIMESKVYKSDLNINLQNIIDESLKTGEVSVSGIYYDAKIDENIISYAVPVELQPNEYGTLVVSEKMYRYTEVLDGGSLISKDGFVACINDDGQILIGSSNIDDLDDRFVNDKNNGLYVSDAIKSKISELGDKQGKTSIMIDGTSYYIVKSPVEIKDIYILLIDKEKNISGPLYNNMIVTQGMGIILVLMTVISILLGYSKIKGSYRELVNLAYYDQLTGTYNMAKFKGILKERKAFKKSCIVVLDVRNFKFINEIFGEEQSNKLLCHMANVITANLSDNEFFCREVADRFFIFMQKEDRTKLANRINNIMDEICKMKLNAYKTYPIVIYCGVSTIRAEDEMNIQEFETKVMFALRQAKLYQEKYGIQNKICFYDNEIHKKEQLENYIESNMEQALIKNEFRLFLQPKNNLKNNKLGGAEALVRWTTSEGKMIFPDQFIPLFEENGFCARLDLYMFEKVCQKLREWIDKGLKPIPISVNQSKLLFYENDYVEQLTQITDKYRISPKLLTLEILEGLALGDSDTLNRRVIELKQKGFRLSMDDFGSGYSSLNVLGRIDIDELKIDRGFLLEASKKDGHRQRIIMEQIITLARKMNISTVVEGVETAQDEELIKKLGCDFGQGYFYNKPISAEDFEKLYIE</sequence>
<evidence type="ECO:0000313" key="4">
    <source>
        <dbReference type="EMBL" id="HIV62629.1"/>
    </source>
</evidence>
<accession>A0A9D1PIC0</accession>
<reference evidence="4" key="1">
    <citation type="journal article" date="2021" name="PeerJ">
        <title>Extensive microbial diversity within the chicken gut microbiome revealed by metagenomics and culture.</title>
        <authorList>
            <person name="Gilroy R."/>
            <person name="Ravi A."/>
            <person name="Getino M."/>
            <person name="Pursley I."/>
            <person name="Horton D.L."/>
            <person name="Alikhan N.F."/>
            <person name="Baker D."/>
            <person name="Gharbi K."/>
            <person name="Hall N."/>
            <person name="Watson M."/>
            <person name="Adriaenssens E.M."/>
            <person name="Foster-Nyarko E."/>
            <person name="Jarju S."/>
            <person name="Secka A."/>
            <person name="Antonio M."/>
            <person name="Oren A."/>
            <person name="Chaudhuri R.R."/>
            <person name="La Ragione R."/>
            <person name="Hildebrand F."/>
            <person name="Pallen M.J."/>
        </authorList>
    </citation>
    <scope>NUCLEOTIDE SEQUENCE</scope>
    <source>
        <strain evidence="4">CHK193-4272</strain>
    </source>
</reference>
<feature type="transmembrane region" description="Helical" evidence="1">
    <location>
        <begin position="12"/>
        <end position="31"/>
    </location>
</feature>
<feature type="transmembrane region" description="Helical" evidence="1">
    <location>
        <begin position="296"/>
        <end position="317"/>
    </location>
</feature>
<dbReference type="Pfam" id="PF00563">
    <property type="entry name" value="EAL"/>
    <property type="match status" value="1"/>
</dbReference>
<dbReference type="GO" id="GO:0071111">
    <property type="term" value="F:cyclic-guanylate-specific phosphodiesterase activity"/>
    <property type="evidence" value="ECO:0007669"/>
    <property type="project" value="InterPro"/>
</dbReference>
<dbReference type="CDD" id="cd01948">
    <property type="entry name" value="EAL"/>
    <property type="match status" value="1"/>
</dbReference>
<dbReference type="EMBL" id="DXIE01000042">
    <property type="protein sequence ID" value="HIV62629.1"/>
    <property type="molecule type" value="Genomic_DNA"/>
</dbReference>
<dbReference type="InterPro" id="IPR000160">
    <property type="entry name" value="GGDEF_dom"/>
</dbReference>
<keyword evidence="1" id="KW-1133">Transmembrane helix</keyword>
<feature type="domain" description="EAL" evidence="2">
    <location>
        <begin position="503"/>
        <end position="757"/>
    </location>
</feature>
<organism evidence="4 5">
    <name type="scientific">Candidatus Butyricicoccus avistercoris</name>
    <dbReference type="NCBI Taxonomy" id="2838518"/>
    <lineage>
        <taxon>Bacteria</taxon>
        <taxon>Bacillati</taxon>
        <taxon>Bacillota</taxon>
        <taxon>Clostridia</taxon>
        <taxon>Eubacteriales</taxon>
        <taxon>Butyricicoccaceae</taxon>
        <taxon>Butyricicoccus</taxon>
    </lineage>
</organism>
<proteinExistence type="predicted"/>
<dbReference type="InterPro" id="IPR001633">
    <property type="entry name" value="EAL_dom"/>
</dbReference>
<dbReference type="InterPro" id="IPR035919">
    <property type="entry name" value="EAL_sf"/>
</dbReference>
<dbReference type="PROSITE" id="PS50887">
    <property type="entry name" value="GGDEF"/>
    <property type="match status" value="1"/>
</dbReference>
<dbReference type="SMART" id="SM00267">
    <property type="entry name" value="GGDEF"/>
    <property type="match status" value="1"/>
</dbReference>
<feature type="domain" description="GGDEF" evidence="3">
    <location>
        <begin position="356"/>
        <end position="494"/>
    </location>
</feature>
<keyword evidence="1" id="KW-0812">Transmembrane</keyword>
<dbReference type="NCBIfam" id="TIGR00254">
    <property type="entry name" value="GGDEF"/>
    <property type="match status" value="1"/>
</dbReference>
<dbReference type="SUPFAM" id="SSF141868">
    <property type="entry name" value="EAL domain-like"/>
    <property type="match status" value="1"/>
</dbReference>
<dbReference type="SUPFAM" id="SSF55073">
    <property type="entry name" value="Nucleotide cyclase"/>
    <property type="match status" value="1"/>
</dbReference>
<keyword evidence="1" id="KW-0472">Membrane</keyword>
<reference evidence="4" key="2">
    <citation type="submission" date="2021-04" db="EMBL/GenBank/DDBJ databases">
        <authorList>
            <person name="Gilroy R."/>
        </authorList>
    </citation>
    <scope>NUCLEOTIDE SEQUENCE</scope>
    <source>
        <strain evidence="4">CHK193-4272</strain>
    </source>
</reference>
<dbReference type="PANTHER" id="PTHR33121:SF71">
    <property type="entry name" value="OXYGEN SENSOR PROTEIN DOSP"/>
    <property type="match status" value="1"/>
</dbReference>
<dbReference type="InterPro" id="IPR050706">
    <property type="entry name" value="Cyclic-di-GMP_PDE-like"/>
</dbReference>
<dbReference type="Gene3D" id="3.30.70.270">
    <property type="match status" value="1"/>
</dbReference>
<protein>
    <submittedName>
        <fullName evidence="4">Bifunctional diguanylate cyclase/phosphodiesterase</fullName>
    </submittedName>
</protein>
<evidence type="ECO:0000256" key="1">
    <source>
        <dbReference type="SAM" id="Phobius"/>
    </source>
</evidence>
<comment type="caution">
    <text evidence="4">The sequence shown here is derived from an EMBL/GenBank/DDBJ whole genome shotgun (WGS) entry which is preliminary data.</text>
</comment>
<gene>
    <name evidence="4" type="ORF">H9746_07300</name>
</gene>
<evidence type="ECO:0000259" key="2">
    <source>
        <dbReference type="PROSITE" id="PS50883"/>
    </source>
</evidence>
<dbReference type="PANTHER" id="PTHR33121">
    <property type="entry name" value="CYCLIC DI-GMP PHOSPHODIESTERASE PDEF"/>
    <property type="match status" value="1"/>
</dbReference>
<dbReference type="Gene3D" id="3.20.20.450">
    <property type="entry name" value="EAL domain"/>
    <property type="match status" value="1"/>
</dbReference>
<evidence type="ECO:0000259" key="3">
    <source>
        <dbReference type="PROSITE" id="PS50887"/>
    </source>
</evidence>
<dbReference type="SMART" id="SM00052">
    <property type="entry name" value="EAL"/>
    <property type="match status" value="1"/>
</dbReference>
<dbReference type="AlphaFoldDB" id="A0A9D1PIC0"/>
<dbReference type="Pfam" id="PF00990">
    <property type="entry name" value="GGDEF"/>
    <property type="match status" value="1"/>
</dbReference>
<name>A0A9D1PIC0_9FIRM</name>